<keyword evidence="4" id="KW-1185">Reference proteome</keyword>
<dbReference type="OrthoDB" id="9767239at2"/>
<evidence type="ECO:0000256" key="2">
    <source>
        <dbReference type="ARBA" id="ARBA00022801"/>
    </source>
</evidence>
<dbReference type="GO" id="GO:0016787">
    <property type="term" value="F:hydrolase activity"/>
    <property type="evidence" value="ECO:0007669"/>
    <property type="project" value="UniProtKB-KW"/>
</dbReference>
<dbReference type="PANTHER" id="PTHR43037">
    <property type="entry name" value="UNNAMED PRODUCT-RELATED"/>
    <property type="match status" value="1"/>
</dbReference>
<protein>
    <recommendedName>
        <fullName evidence="5">Esterase</fullName>
    </recommendedName>
</protein>
<comment type="caution">
    <text evidence="3">The sequence shown here is derived from an EMBL/GenBank/DDBJ whole genome shotgun (WGS) entry which is preliminary data.</text>
</comment>
<dbReference type="Gene3D" id="3.40.50.1820">
    <property type="entry name" value="alpha/beta hydrolase"/>
    <property type="match status" value="1"/>
</dbReference>
<proteinExistence type="predicted"/>
<evidence type="ECO:0000256" key="1">
    <source>
        <dbReference type="ARBA" id="ARBA00022729"/>
    </source>
</evidence>
<gene>
    <name evidence="3" type="ORF">ZRA01_34950</name>
</gene>
<evidence type="ECO:0008006" key="5">
    <source>
        <dbReference type="Google" id="ProtNLM"/>
    </source>
</evidence>
<reference evidence="3 4" key="1">
    <citation type="submission" date="2019-06" db="EMBL/GenBank/DDBJ databases">
        <title>Whole genome shotgun sequence of Zoogloea ramigera NBRC 15342.</title>
        <authorList>
            <person name="Hosoyama A."/>
            <person name="Uohara A."/>
            <person name="Ohji S."/>
            <person name="Ichikawa N."/>
        </authorList>
    </citation>
    <scope>NUCLEOTIDE SEQUENCE [LARGE SCALE GENOMIC DNA]</scope>
    <source>
        <strain evidence="3 4">NBRC 15342</strain>
    </source>
</reference>
<keyword evidence="1" id="KW-0732">Signal</keyword>
<dbReference type="AlphaFoldDB" id="A0A4Y4CZ88"/>
<dbReference type="RefSeq" id="WP_141354716.1">
    <property type="nucleotide sequence ID" value="NZ_BJNV01000086.1"/>
</dbReference>
<dbReference type="EMBL" id="BJNV01000086">
    <property type="protein sequence ID" value="GEC97422.1"/>
    <property type="molecule type" value="Genomic_DNA"/>
</dbReference>
<dbReference type="Pfam" id="PF10503">
    <property type="entry name" value="Esterase_PHB"/>
    <property type="match status" value="1"/>
</dbReference>
<dbReference type="InterPro" id="IPR029058">
    <property type="entry name" value="AB_hydrolase_fold"/>
</dbReference>
<dbReference type="InterPro" id="IPR010126">
    <property type="entry name" value="Esterase_phb"/>
</dbReference>
<evidence type="ECO:0000313" key="4">
    <source>
        <dbReference type="Proteomes" id="UP000318422"/>
    </source>
</evidence>
<dbReference type="Proteomes" id="UP000318422">
    <property type="component" value="Unassembled WGS sequence"/>
</dbReference>
<evidence type="ECO:0000313" key="3">
    <source>
        <dbReference type="EMBL" id="GEC97422.1"/>
    </source>
</evidence>
<organism evidence="3 4">
    <name type="scientific">Zoogloea ramigera</name>
    <dbReference type="NCBI Taxonomy" id="350"/>
    <lineage>
        <taxon>Bacteria</taxon>
        <taxon>Pseudomonadati</taxon>
        <taxon>Pseudomonadota</taxon>
        <taxon>Betaproteobacteria</taxon>
        <taxon>Rhodocyclales</taxon>
        <taxon>Zoogloeaceae</taxon>
        <taxon>Zoogloea</taxon>
    </lineage>
</organism>
<dbReference type="PANTHER" id="PTHR43037:SF1">
    <property type="entry name" value="BLL1128 PROTEIN"/>
    <property type="match status" value="1"/>
</dbReference>
<dbReference type="GO" id="GO:0005576">
    <property type="term" value="C:extracellular region"/>
    <property type="evidence" value="ECO:0007669"/>
    <property type="project" value="InterPro"/>
</dbReference>
<dbReference type="SUPFAM" id="SSF53474">
    <property type="entry name" value="alpha/beta-Hydrolases"/>
    <property type="match status" value="1"/>
</dbReference>
<accession>A0A4Y4CZ88</accession>
<name>A0A4Y4CZ88_ZOORA</name>
<dbReference type="InterPro" id="IPR050955">
    <property type="entry name" value="Plant_Biomass_Hydrol_Est"/>
</dbReference>
<sequence length="358" mass="37825">MSRRKSPLVSALFKLTRAGVRQSARIGQAAARQGVKAGGRLAEQAGRALSAVATPAEAPGAVAGGRWHEGRWGLGPLAMRRWRLFIPVGATARKPLPLLVLLHGCAQDSAAFATTTHAAAVARAKGFAVLLPEQGQDANPQRCWNWFGSEARVGLETQTLMAIIDHVVQAYPRVGGPLFALGLSAGGAMALTLALRHPERFCAVGSHSGAAPASARTPLQAGQAMRGRRSPDADAIALRLAGRPLPPLLLIHGDLDPVVSFDNAEAAAGLWLELLPEGVPVKETAGELRRGSRRSVARRDWKRGRHLAVRLLRVHGMGHAWSGGAAGQAFSDPSGPDALRLAWQFFETVMEQAPPAPV</sequence>
<keyword evidence="2" id="KW-0378">Hydrolase</keyword>